<reference evidence="8 9" key="1">
    <citation type="submission" date="2013-03" db="EMBL/GenBank/DDBJ databases">
        <title>The Genome Sequence of Phialophora europaea CBS 101466.</title>
        <authorList>
            <consortium name="The Broad Institute Genomics Platform"/>
            <person name="Cuomo C."/>
            <person name="de Hoog S."/>
            <person name="Gorbushina A."/>
            <person name="Walker B."/>
            <person name="Young S.K."/>
            <person name="Zeng Q."/>
            <person name="Gargeya S."/>
            <person name="Fitzgerald M."/>
            <person name="Haas B."/>
            <person name="Abouelleil A."/>
            <person name="Allen A.W."/>
            <person name="Alvarado L."/>
            <person name="Arachchi H.M."/>
            <person name="Berlin A.M."/>
            <person name="Chapman S.B."/>
            <person name="Gainer-Dewar J."/>
            <person name="Goldberg J."/>
            <person name="Griggs A."/>
            <person name="Gujja S."/>
            <person name="Hansen M."/>
            <person name="Howarth C."/>
            <person name="Imamovic A."/>
            <person name="Ireland A."/>
            <person name="Larimer J."/>
            <person name="McCowan C."/>
            <person name="Murphy C."/>
            <person name="Pearson M."/>
            <person name="Poon T.W."/>
            <person name="Priest M."/>
            <person name="Roberts A."/>
            <person name="Saif S."/>
            <person name="Shea T."/>
            <person name="Sisk P."/>
            <person name="Sykes S."/>
            <person name="Wortman J."/>
            <person name="Nusbaum C."/>
            <person name="Birren B."/>
        </authorList>
    </citation>
    <scope>NUCLEOTIDE SEQUENCE [LARGE SCALE GENOMIC DNA]</scope>
    <source>
        <strain evidence="8 9">CBS 101466</strain>
    </source>
</reference>
<proteinExistence type="predicted"/>
<dbReference type="eggNOG" id="KOG0255">
    <property type="taxonomic scope" value="Eukaryota"/>
</dbReference>
<dbReference type="InterPro" id="IPR036259">
    <property type="entry name" value="MFS_trans_sf"/>
</dbReference>
<dbReference type="GO" id="GO:0016020">
    <property type="term" value="C:membrane"/>
    <property type="evidence" value="ECO:0007669"/>
    <property type="project" value="UniProtKB-SubCell"/>
</dbReference>
<feature type="transmembrane region" description="Helical" evidence="6">
    <location>
        <begin position="474"/>
        <end position="498"/>
    </location>
</feature>
<feature type="transmembrane region" description="Helical" evidence="6">
    <location>
        <begin position="210"/>
        <end position="232"/>
    </location>
</feature>
<evidence type="ECO:0000256" key="3">
    <source>
        <dbReference type="ARBA" id="ARBA00022989"/>
    </source>
</evidence>
<evidence type="ECO:0000313" key="8">
    <source>
        <dbReference type="EMBL" id="ETN42216.1"/>
    </source>
</evidence>
<feature type="transmembrane region" description="Helical" evidence="6">
    <location>
        <begin position="439"/>
        <end position="462"/>
    </location>
</feature>
<keyword evidence="9" id="KW-1185">Reference proteome</keyword>
<dbReference type="STRING" id="1220924.W2S0F2"/>
<dbReference type="PROSITE" id="PS50850">
    <property type="entry name" value="MFS"/>
    <property type="match status" value="1"/>
</dbReference>
<dbReference type="EMBL" id="KB822719">
    <property type="protein sequence ID" value="ETN42216.1"/>
    <property type="molecule type" value="Genomic_DNA"/>
</dbReference>
<feature type="transmembrane region" description="Helical" evidence="6">
    <location>
        <begin position="119"/>
        <end position="143"/>
    </location>
</feature>
<evidence type="ECO:0000256" key="5">
    <source>
        <dbReference type="SAM" id="MobiDB-lite"/>
    </source>
</evidence>
<dbReference type="Pfam" id="PF07690">
    <property type="entry name" value="MFS_1"/>
    <property type="match status" value="1"/>
</dbReference>
<evidence type="ECO:0000256" key="2">
    <source>
        <dbReference type="ARBA" id="ARBA00022692"/>
    </source>
</evidence>
<feature type="region of interest" description="Disordered" evidence="5">
    <location>
        <begin position="388"/>
        <end position="408"/>
    </location>
</feature>
<dbReference type="VEuPathDB" id="FungiDB:HMPREF1541_04157"/>
<evidence type="ECO:0000256" key="1">
    <source>
        <dbReference type="ARBA" id="ARBA00004141"/>
    </source>
</evidence>
<dbReference type="OrthoDB" id="5296287at2759"/>
<evidence type="ECO:0000256" key="6">
    <source>
        <dbReference type="SAM" id="Phobius"/>
    </source>
</evidence>
<feature type="domain" description="Major facilitator superfamily (MFS) profile" evidence="7">
    <location>
        <begin position="55"/>
        <end position="533"/>
    </location>
</feature>
<feature type="transmembrane region" description="Helical" evidence="6">
    <location>
        <begin position="185"/>
        <end position="204"/>
    </location>
</feature>
<feature type="transmembrane region" description="Helical" evidence="6">
    <location>
        <begin position="300"/>
        <end position="325"/>
    </location>
</feature>
<feature type="transmembrane region" description="Helical" evidence="6">
    <location>
        <begin position="345"/>
        <end position="367"/>
    </location>
</feature>
<dbReference type="InterPro" id="IPR020846">
    <property type="entry name" value="MFS_dom"/>
</dbReference>
<comment type="subcellular location">
    <subcellularLocation>
        <location evidence="1">Membrane</location>
        <topology evidence="1">Multi-pass membrane protein</topology>
    </subcellularLocation>
</comment>
<feature type="transmembrane region" description="Helical" evidence="6">
    <location>
        <begin position="413"/>
        <end position="433"/>
    </location>
</feature>
<evidence type="ECO:0000256" key="4">
    <source>
        <dbReference type="ARBA" id="ARBA00023136"/>
    </source>
</evidence>
<feature type="region of interest" description="Disordered" evidence="5">
    <location>
        <begin position="1"/>
        <end position="46"/>
    </location>
</feature>
<dbReference type="Proteomes" id="UP000030752">
    <property type="component" value="Unassembled WGS sequence"/>
</dbReference>
<feature type="transmembrane region" description="Helical" evidence="6">
    <location>
        <begin position="53"/>
        <end position="73"/>
    </location>
</feature>
<name>W2S0F2_CYPE1</name>
<gene>
    <name evidence="8" type="ORF">HMPREF1541_04157</name>
</gene>
<dbReference type="AlphaFoldDB" id="W2S0F2"/>
<evidence type="ECO:0000313" key="9">
    <source>
        <dbReference type="Proteomes" id="UP000030752"/>
    </source>
</evidence>
<dbReference type="PANTHER" id="PTHR23502:SF163">
    <property type="entry name" value="MAJOR FACILITATOR SUPERFAMILY (MFS) PROFILE DOMAIN-CONTAINING PROTEIN"/>
    <property type="match status" value="1"/>
</dbReference>
<keyword evidence="4 6" id="KW-0472">Membrane</keyword>
<dbReference type="GO" id="GO:0022857">
    <property type="term" value="F:transmembrane transporter activity"/>
    <property type="evidence" value="ECO:0007669"/>
    <property type="project" value="InterPro"/>
</dbReference>
<dbReference type="HOGENOM" id="CLU_008455_1_0_1"/>
<protein>
    <recommendedName>
        <fullName evidence="7">Major facilitator superfamily (MFS) profile domain-containing protein</fullName>
    </recommendedName>
</protein>
<feature type="transmembrane region" description="Helical" evidence="6">
    <location>
        <begin position="510"/>
        <end position="530"/>
    </location>
</feature>
<sequence>MAINDERTPLLLDADEHVVHPEEARKDDNPNVVDFGPAPDPDNPQDWPKPYKWALVTVLVMNAFAVTFTCVGVTPVASRIIRDLNPTHRNDKSAAVLLVTIWELGEAAGPLFIGPLSEIYGRLLVVNFANLLFVAATILAALCQSVPLLIAMRALTGFAVAANVINPAIIGDIFVSEERGAAMSLIIFAPLLGGAIGPSIAALVTEHFGWRWMFWTYALLMGACELVFALFFRETYKVVILRRKAARLRTETGNPLLRDPFAPDPAATLTDNGNGNDNSKIATTRKSLLRTILHGMLRPFPIFLTSPVLILAALYGSTTFTFFYIMSTTLPDILLRYYGLTPSQIGLAFTTFSAGSLLAVLLCNRTLDRIYVWLRDRDYPPIFRTEEDATATDASSSSGGTGKKRTGHPEHRLPLVLVGAVTLPITILLYGYLPAHGPAAAPLWLTLLNVSIMGFCLLLGFLPILSYVVDATGVYSASALTAVIVVRCLFGTFLPLAVEPLVRRVGLAQGFALLAGVCWVLGVVPWVLFWRGRDWRRGSRITSGE</sequence>
<dbReference type="GeneID" id="19971496"/>
<keyword evidence="3 6" id="KW-1133">Transmembrane helix</keyword>
<dbReference type="Gene3D" id="1.20.1250.20">
    <property type="entry name" value="MFS general substrate transporter like domains"/>
    <property type="match status" value="1"/>
</dbReference>
<organism evidence="8 9">
    <name type="scientific">Cyphellophora europaea (strain CBS 101466)</name>
    <name type="common">Phialophora europaea</name>
    <dbReference type="NCBI Taxonomy" id="1220924"/>
    <lineage>
        <taxon>Eukaryota</taxon>
        <taxon>Fungi</taxon>
        <taxon>Dikarya</taxon>
        <taxon>Ascomycota</taxon>
        <taxon>Pezizomycotina</taxon>
        <taxon>Eurotiomycetes</taxon>
        <taxon>Chaetothyriomycetidae</taxon>
        <taxon>Chaetothyriales</taxon>
        <taxon>Cyphellophoraceae</taxon>
        <taxon>Cyphellophora</taxon>
    </lineage>
</organism>
<accession>W2S0F2</accession>
<dbReference type="InParanoid" id="W2S0F2"/>
<dbReference type="InterPro" id="IPR011701">
    <property type="entry name" value="MFS"/>
</dbReference>
<keyword evidence="2 6" id="KW-0812">Transmembrane</keyword>
<dbReference type="RefSeq" id="XP_008716725.1">
    <property type="nucleotide sequence ID" value="XM_008718503.1"/>
</dbReference>
<feature type="compositionally biased region" description="Basic and acidic residues" evidence="5">
    <location>
        <begin position="1"/>
        <end position="29"/>
    </location>
</feature>
<evidence type="ECO:0000259" key="7">
    <source>
        <dbReference type="PROSITE" id="PS50850"/>
    </source>
</evidence>
<dbReference type="PANTHER" id="PTHR23502">
    <property type="entry name" value="MAJOR FACILITATOR SUPERFAMILY"/>
    <property type="match status" value="1"/>
</dbReference>
<dbReference type="SUPFAM" id="SSF103473">
    <property type="entry name" value="MFS general substrate transporter"/>
    <property type="match status" value="1"/>
</dbReference>